<dbReference type="EMBL" id="JAUEPO010000001">
    <property type="protein sequence ID" value="KAK3336425.1"/>
    <property type="molecule type" value="Genomic_DNA"/>
</dbReference>
<dbReference type="Proteomes" id="UP001286456">
    <property type="component" value="Unassembled WGS sequence"/>
</dbReference>
<protein>
    <submittedName>
        <fullName evidence="1">Uncharacterized protein</fullName>
    </submittedName>
</protein>
<evidence type="ECO:0000313" key="2">
    <source>
        <dbReference type="Proteomes" id="UP001286456"/>
    </source>
</evidence>
<dbReference type="AlphaFoldDB" id="A0AAE0MLE0"/>
<reference evidence="1" key="1">
    <citation type="journal article" date="2023" name="Mol. Phylogenet. Evol.">
        <title>Genome-scale phylogeny and comparative genomics of the fungal order Sordariales.</title>
        <authorList>
            <person name="Hensen N."/>
            <person name="Bonometti L."/>
            <person name="Westerberg I."/>
            <person name="Brannstrom I.O."/>
            <person name="Guillou S."/>
            <person name="Cros-Aarteil S."/>
            <person name="Calhoun S."/>
            <person name="Haridas S."/>
            <person name="Kuo A."/>
            <person name="Mondo S."/>
            <person name="Pangilinan J."/>
            <person name="Riley R."/>
            <person name="LaButti K."/>
            <person name="Andreopoulos B."/>
            <person name="Lipzen A."/>
            <person name="Chen C."/>
            <person name="Yan M."/>
            <person name="Daum C."/>
            <person name="Ng V."/>
            <person name="Clum A."/>
            <person name="Steindorff A."/>
            <person name="Ohm R.A."/>
            <person name="Martin F."/>
            <person name="Silar P."/>
            <person name="Natvig D.O."/>
            <person name="Lalanne C."/>
            <person name="Gautier V."/>
            <person name="Ament-Velasquez S.L."/>
            <person name="Kruys A."/>
            <person name="Hutchinson M.I."/>
            <person name="Powell A.J."/>
            <person name="Barry K."/>
            <person name="Miller A.N."/>
            <person name="Grigoriev I.V."/>
            <person name="Debuchy R."/>
            <person name="Gladieux P."/>
            <person name="Hiltunen Thoren M."/>
            <person name="Johannesson H."/>
        </authorList>
    </citation>
    <scope>NUCLEOTIDE SEQUENCE</scope>
    <source>
        <strain evidence="1">SMH4131-1</strain>
    </source>
</reference>
<comment type="caution">
    <text evidence="1">The sequence shown here is derived from an EMBL/GenBank/DDBJ whole genome shotgun (WGS) entry which is preliminary data.</text>
</comment>
<proteinExistence type="predicted"/>
<sequence>MAQPFALTSITRSLDPATAQYIKSGYGQQFTLSDNQVFNQADPVPAEPLQGQRPSAFLLNPNNIPLCITGRAPFQPGQAQYHMTAVAPGPNALTLESDNFDAQGNANGAADFQTLGTGTFRLAPGTPAINSPFRAAGQWTFSILDNLGHVVATATAQLELYFFLGPHALPTTSQEHLLDLLRIAIPDYATIANQQWADVEEAVVENMANNLWALGANMQRRYDVRVKKGGKSRHLLNYDAKDGSYTFNLETFMLKTIVYSNCYDLAVLTMLACDALGCRPDPQNNGATVKVLQCWATAGQPWGYITDGPLFGYATDQSRRCNNPFWDGLPPPVPSTPWHLPQKDTLRDYFYSHCIAVFTRAADKTPRIIDVCHGSIDANNAISIFAGNLNGVQYFNLAVDPVGPLVIGKATTFDVKCRDILT</sequence>
<organism evidence="1 2">
    <name type="scientific">Cercophora scortea</name>
    <dbReference type="NCBI Taxonomy" id="314031"/>
    <lineage>
        <taxon>Eukaryota</taxon>
        <taxon>Fungi</taxon>
        <taxon>Dikarya</taxon>
        <taxon>Ascomycota</taxon>
        <taxon>Pezizomycotina</taxon>
        <taxon>Sordariomycetes</taxon>
        <taxon>Sordariomycetidae</taxon>
        <taxon>Sordariales</taxon>
        <taxon>Lasiosphaeriaceae</taxon>
        <taxon>Cercophora</taxon>
    </lineage>
</organism>
<gene>
    <name evidence="1" type="ORF">B0T19DRAFT_453837</name>
</gene>
<evidence type="ECO:0000313" key="1">
    <source>
        <dbReference type="EMBL" id="KAK3336425.1"/>
    </source>
</evidence>
<keyword evidence="2" id="KW-1185">Reference proteome</keyword>
<name>A0AAE0MLE0_9PEZI</name>
<reference evidence="1" key="2">
    <citation type="submission" date="2023-06" db="EMBL/GenBank/DDBJ databases">
        <authorList>
            <consortium name="Lawrence Berkeley National Laboratory"/>
            <person name="Haridas S."/>
            <person name="Hensen N."/>
            <person name="Bonometti L."/>
            <person name="Westerberg I."/>
            <person name="Brannstrom I.O."/>
            <person name="Guillou S."/>
            <person name="Cros-Aarteil S."/>
            <person name="Calhoun S."/>
            <person name="Kuo A."/>
            <person name="Mondo S."/>
            <person name="Pangilinan J."/>
            <person name="Riley R."/>
            <person name="Labutti K."/>
            <person name="Andreopoulos B."/>
            <person name="Lipzen A."/>
            <person name="Chen C."/>
            <person name="Yanf M."/>
            <person name="Daum C."/>
            <person name="Ng V."/>
            <person name="Clum A."/>
            <person name="Steindorff A."/>
            <person name="Ohm R."/>
            <person name="Martin F."/>
            <person name="Silar P."/>
            <person name="Natvig D."/>
            <person name="Lalanne C."/>
            <person name="Gautier V."/>
            <person name="Ament-Velasquez S.L."/>
            <person name="Kruys A."/>
            <person name="Hutchinson M.I."/>
            <person name="Powell A.J."/>
            <person name="Barry K."/>
            <person name="Miller A.N."/>
            <person name="Grigoriev I.V."/>
            <person name="Debuchy R."/>
            <person name="Gladieux P."/>
            <person name="Thoren M.H."/>
            <person name="Johannesson H."/>
        </authorList>
    </citation>
    <scope>NUCLEOTIDE SEQUENCE</scope>
    <source>
        <strain evidence="1">SMH4131-1</strain>
    </source>
</reference>
<accession>A0AAE0MLE0</accession>